<evidence type="ECO:0000313" key="3">
    <source>
        <dbReference type="EMBL" id="GAX16481.1"/>
    </source>
</evidence>
<organism evidence="3 4">
    <name type="scientific">Fistulifera solaris</name>
    <name type="common">Oleaginous diatom</name>
    <dbReference type="NCBI Taxonomy" id="1519565"/>
    <lineage>
        <taxon>Eukaryota</taxon>
        <taxon>Sar</taxon>
        <taxon>Stramenopiles</taxon>
        <taxon>Ochrophyta</taxon>
        <taxon>Bacillariophyta</taxon>
        <taxon>Bacillariophyceae</taxon>
        <taxon>Bacillariophycidae</taxon>
        <taxon>Naviculales</taxon>
        <taxon>Naviculaceae</taxon>
        <taxon>Fistulifera</taxon>
    </lineage>
</organism>
<keyword evidence="4" id="KW-1185">Reference proteome</keyword>
<dbReference type="AlphaFoldDB" id="A0A1Z5JRT2"/>
<name>A0A1Z5JRT2_FISSO</name>
<evidence type="ECO:0000256" key="1">
    <source>
        <dbReference type="SAM" id="MobiDB-lite"/>
    </source>
</evidence>
<reference evidence="3 4" key="1">
    <citation type="journal article" date="2015" name="Plant Cell">
        <title>Oil accumulation by the oleaginous diatom Fistulifera solaris as revealed by the genome and transcriptome.</title>
        <authorList>
            <person name="Tanaka T."/>
            <person name="Maeda Y."/>
            <person name="Veluchamy A."/>
            <person name="Tanaka M."/>
            <person name="Abida H."/>
            <person name="Marechal E."/>
            <person name="Bowler C."/>
            <person name="Muto M."/>
            <person name="Sunaga Y."/>
            <person name="Tanaka M."/>
            <person name="Yoshino T."/>
            <person name="Taniguchi T."/>
            <person name="Fukuda Y."/>
            <person name="Nemoto M."/>
            <person name="Matsumoto M."/>
            <person name="Wong P.S."/>
            <person name="Aburatani S."/>
            <person name="Fujibuchi W."/>
        </authorList>
    </citation>
    <scope>NUCLEOTIDE SEQUENCE [LARGE SCALE GENOMIC DNA]</scope>
    <source>
        <strain evidence="3 4">JPCC DA0580</strain>
    </source>
</reference>
<evidence type="ECO:0000313" key="4">
    <source>
        <dbReference type="Proteomes" id="UP000198406"/>
    </source>
</evidence>
<dbReference type="EMBL" id="BDSP01000106">
    <property type="protein sequence ID" value="GAX16481.1"/>
    <property type="molecule type" value="Genomic_DNA"/>
</dbReference>
<protein>
    <submittedName>
        <fullName evidence="3">Uncharacterized protein</fullName>
    </submittedName>
</protein>
<evidence type="ECO:0000256" key="2">
    <source>
        <dbReference type="SAM" id="SignalP"/>
    </source>
</evidence>
<feature type="region of interest" description="Disordered" evidence="1">
    <location>
        <begin position="127"/>
        <end position="166"/>
    </location>
</feature>
<feature type="chain" id="PRO_5012034901" evidence="2">
    <location>
        <begin position="25"/>
        <end position="1164"/>
    </location>
</feature>
<sequence>MIFDVRSLKASMIILCGVLPWTAAEDFSPTGPPLTASVGIPLTEVGSLCGDTTGLTVPTDGNPTIIAGTHSKIFSFLDCSFYQQSPVPATVYQIEGTGAMLDVFLLSGPFGSASEVAVFEGCPGETGAAASDTSNSGNNGNGNNGNNGNGNGNNNNNNNNNNGNSKSVVIDPAIASNCVAGQYYQGARWHSKAGQLYTIVVYSFMSLSASDFILQLETVETNPICSSDSAVVPIDLGMVNSTTGSLQKLGGPENSVFVTDLPQCDYQSQSASVLYKITVDEPDVSVSVIVEGGDSYVTVYQGSCESNYTCTAPMNGGYGYPPMYAEDSTNTADDDDMVPNPTQVPTEVPKEDYLSIPRSSNNVLTFHNEEAGSTYLISVYSCCSSDVSDFRLTVNTTRYGDICEDFTEADLSSGNFSTPVDLSKGKVYKELFACHSEVYYEETYTVSSPDQQTSSISSSYNIAVTGPINSPAVIYKITGDGNTYVAYAVHSNPNVYIGQVRLALFNVSSCDETPQCVQGDNYNSYLALDTVAGETYYLAVYNDYPENRESFDLKLTPISSKTPCENAVDLGTVGSAGRTVNASMEFAEFYKDLNFCNFYSTFSRARVFSFVSEVDGPMMVTVKPDQSNFYPQVTVLTNCDNSDCLTGASSYEIEPMIPASVWNAETGVTYHVLIGNSYDWYSTGDFQVDVKPLETTQICENKSAVDLGTIPDEGAMFEGSTVSAPLFSLPTSCNQEYGYSSVVTRAATFTLTGDGSAYMFSVSEAYNFSPQATVVKGGCDNLECLPTSAYTGSFLVGTEPGETYTILIGDCCSAGGNGGTFNLHAKKVVAGNVTADATETIESVGNETKLVVGSNSAGLFYPGSPVCNAPIDSPAAVYKLDTGAGFFTARVSGFGFEAQLSLFQADDSGGIECHGRHDYRQVTWEGREGQSLYLVVHGCCDMNAVGDFAVRFSKSSNSGNPCNDVKALGNVTKDGLMHVGSLNGWSYLTSGNGTDDNETICEYEGHYVVSGARSKVFSVVGNGKSLVASTFISQSTMNQLVDVSVTVVKGACGSVECIEGARSESYSPRSLTWPSVAGETYDIVVSTCCSESDDEFVLMVYEDSTKMFGYGYPVYPLEGDAASTSVPAPSPGRRIRALQANSGVCAVRGMSLLAGFAMILAFYF</sequence>
<feature type="signal peptide" evidence="2">
    <location>
        <begin position="1"/>
        <end position="24"/>
    </location>
</feature>
<dbReference type="InParanoid" id="A0A1Z5JRT2"/>
<feature type="compositionally biased region" description="Low complexity" evidence="1">
    <location>
        <begin position="152"/>
        <end position="165"/>
    </location>
</feature>
<dbReference type="Proteomes" id="UP000198406">
    <property type="component" value="Unassembled WGS sequence"/>
</dbReference>
<comment type="caution">
    <text evidence="3">The sequence shown here is derived from an EMBL/GenBank/DDBJ whole genome shotgun (WGS) entry which is preliminary data.</text>
</comment>
<feature type="compositionally biased region" description="Gly residues" evidence="1">
    <location>
        <begin position="139"/>
        <end position="151"/>
    </location>
</feature>
<gene>
    <name evidence="3" type="ORF">FisN_19Lh061</name>
</gene>
<keyword evidence="2" id="KW-0732">Signal</keyword>
<accession>A0A1Z5JRT2</accession>
<proteinExistence type="predicted"/>